<protein>
    <recommendedName>
        <fullName evidence="3">YfhE family protein</fullName>
    </recommendedName>
</protein>
<comment type="caution">
    <text evidence="1">The sequence shown here is derived from an EMBL/GenBank/DDBJ whole genome shotgun (WGS) entry which is preliminary data.</text>
</comment>
<evidence type="ECO:0000313" key="2">
    <source>
        <dbReference type="Proteomes" id="UP001526147"/>
    </source>
</evidence>
<dbReference type="Proteomes" id="UP001526147">
    <property type="component" value="Unassembled WGS sequence"/>
</dbReference>
<reference evidence="1 2" key="1">
    <citation type="submission" date="2022-10" db="EMBL/GenBank/DDBJ databases">
        <title>Draft genome assembly of moderately radiation resistant bacterium Metabacillus halosaccharovorans.</title>
        <authorList>
            <person name="Pal S."/>
            <person name="Gopinathan A."/>
        </authorList>
    </citation>
    <scope>NUCLEOTIDE SEQUENCE [LARGE SCALE GENOMIC DNA]</scope>
    <source>
        <strain evidence="1 2">VITHBRA001</strain>
    </source>
</reference>
<organism evidence="1 2">
    <name type="scientific">Metabacillus halosaccharovorans</name>
    <dbReference type="NCBI Taxonomy" id="930124"/>
    <lineage>
        <taxon>Bacteria</taxon>
        <taxon>Bacillati</taxon>
        <taxon>Bacillota</taxon>
        <taxon>Bacilli</taxon>
        <taxon>Bacillales</taxon>
        <taxon>Bacillaceae</taxon>
        <taxon>Metabacillus</taxon>
    </lineage>
</organism>
<evidence type="ECO:0008006" key="3">
    <source>
        <dbReference type="Google" id="ProtNLM"/>
    </source>
</evidence>
<sequence>MDFSNKTNKELYEIAKNEKYRMKDRYAAARELQKRREKGDK</sequence>
<evidence type="ECO:0000313" key="1">
    <source>
        <dbReference type="EMBL" id="MCV9884722.1"/>
    </source>
</evidence>
<dbReference type="RefSeq" id="WP_264141640.1">
    <property type="nucleotide sequence ID" value="NZ_JAOYEY010000023.1"/>
</dbReference>
<gene>
    <name evidence="1" type="ORF">OIH86_03585</name>
</gene>
<dbReference type="EMBL" id="JAOYEY010000023">
    <property type="protein sequence ID" value="MCV9884722.1"/>
    <property type="molecule type" value="Genomic_DNA"/>
</dbReference>
<accession>A0ABT3DCE1</accession>
<keyword evidence="2" id="KW-1185">Reference proteome</keyword>
<name>A0ABT3DCE1_9BACI</name>
<proteinExistence type="predicted"/>